<comment type="caution">
    <text evidence="1">The sequence shown here is derived from an EMBL/GenBank/DDBJ whole genome shotgun (WGS) entry which is preliminary data.</text>
</comment>
<reference evidence="1" key="1">
    <citation type="submission" date="2023-04" db="EMBL/GenBank/DDBJ databases">
        <title>A chromosome-level genome assembly of the parasitoid wasp Eretmocerus hayati.</title>
        <authorList>
            <person name="Zhong Y."/>
            <person name="Liu S."/>
            <person name="Liu Y."/>
        </authorList>
    </citation>
    <scope>NUCLEOTIDE SEQUENCE</scope>
    <source>
        <strain evidence="1">ZJU_SS_LIU_2023</strain>
    </source>
</reference>
<accession>A0ACC2N2T8</accession>
<evidence type="ECO:0000313" key="1">
    <source>
        <dbReference type="EMBL" id="KAJ8664647.1"/>
    </source>
</evidence>
<organism evidence="1 2">
    <name type="scientific">Eretmocerus hayati</name>
    <dbReference type="NCBI Taxonomy" id="131215"/>
    <lineage>
        <taxon>Eukaryota</taxon>
        <taxon>Metazoa</taxon>
        <taxon>Ecdysozoa</taxon>
        <taxon>Arthropoda</taxon>
        <taxon>Hexapoda</taxon>
        <taxon>Insecta</taxon>
        <taxon>Pterygota</taxon>
        <taxon>Neoptera</taxon>
        <taxon>Endopterygota</taxon>
        <taxon>Hymenoptera</taxon>
        <taxon>Apocrita</taxon>
        <taxon>Proctotrupomorpha</taxon>
        <taxon>Chalcidoidea</taxon>
        <taxon>Aphelinidae</taxon>
        <taxon>Aphelininae</taxon>
        <taxon>Eretmocerus</taxon>
    </lineage>
</organism>
<dbReference type="EMBL" id="CM056744">
    <property type="protein sequence ID" value="KAJ8664647.1"/>
    <property type="molecule type" value="Genomic_DNA"/>
</dbReference>
<gene>
    <name evidence="1" type="ORF">QAD02_006309</name>
</gene>
<keyword evidence="2" id="KW-1185">Reference proteome</keyword>
<protein>
    <submittedName>
        <fullName evidence="1">Uncharacterized protein</fullName>
    </submittedName>
</protein>
<name>A0ACC2N2T8_9HYME</name>
<dbReference type="Proteomes" id="UP001239111">
    <property type="component" value="Chromosome 4"/>
</dbReference>
<evidence type="ECO:0000313" key="2">
    <source>
        <dbReference type="Proteomes" id="UP001239111"/>
    </source>
</evidence>
<proteinExistence type="predicted"/>
<sequence>MDAQVDAKYNAFKSKLSSKQKKLLETVESGKVTQVEDLINKLSKRELQAKSLDYVLLTTALKRKHKSLVRFLLKFGCRAKIAKKTNFHSTPLHYVYEESDPRLAGELMKSGASIHDTDVNDKSFLEYALIKKQHGMIDLLLLNLKSIHQHESLDPNRRENIALFHLACFKHNPQALRIFLNCGFSVNSRSTFDDVDDWNGFTSLHFVLSSFETYTVKSSVDLILKHDVDFSAQDKKGRTPVHLAFRNKYPGYTYSSRDSNLPKKWLKYFMNKEFSNLEDKGGLSYFHIISCGLDDNEALKYMKAVQYFLDKGVEINKSVSHEDENYPGYTALHFAVRNLRDDIAKLLLDNGADITKTNKDGMSPLHVACNISVPPNTRTDYYVKNNEKASRLKVVELLLEYAANIDAKDLLNRTAIHLAFSNKDKGAPITRLLISKSHFKKNLTDETGLSYLHIASSENLSTVKTLVERGAAEFSDDDRKNIKEQFENQHLEIIELLLQNGADVHARDCKGQSILHHIATQDECTLTTSIAEMMLKKGADVNAVDERGLAPLHIAIQTTQSGLANLPLVTLFCEYGANVSITAPEFGTPLHIAVEKYSHGRERAQQFFDCMLNHPEIQLNAQNAAGDTPLHVAAKKCISSEYCLPYLEFLLNAGADINIENSEGLPPLDRLCDKTMDKLEFEDPRDYYDFAVPPVTHYVKVSKVIIAHIRKLMKMNSFVSRKVREKYVTLLEICPEDGKTINAAIRKELDKLKSQMINQHTSLYHLLFKDASDMVNFVNNQELKKIIASPELRTDFPMYHNVLTQQFKRGLLRKPILEEAKIVLSLVTQFNWPDICALHILKYLSHGDLKILIKSVPATKNPQNCHQDSPPERESRSKRPRRK</sequence>